<evidence type="ECO:0000313" key="2">
    <source>
        <dbReference type="Proteomes" id="UP001732700"/>
    </source>
</evidence>
<dbReference type="EnsemblPlants" id="AVESA.00010b.r2.5CG0862340.1">
    <property type="protein sequence ID" value="AVESA.00010b.r2.5CG0862340.1.CDS.1"/>
    <property type="gene ID" value="AVESA.00010b.r2.5CG0862340"/>
</dbReference>
<keyword evidence="2" id="KW-1185">Reference proteome</keyword>
<protein>
    <submittedName>
        <fullName evidence="1">Uncharacterized protein</fullName>
    </submittedName>
</protein>
<reference evidence="1" key="1">
    <citation type="submission" date="2021-05" db="EMBL/GenBank/DDBJ databases">
        <authorList>
            <person name="Scholz U."/>
            <person name="Mascher M."/>
            <person name="Fiebig A."/>
        </authorList>
    </citation>
    <scope>NUCLEOTIDE SEQUENCE [LARGE SCALE GENOMIC DNA]</scope>
</reference>
<dbReference type="Proteomes" id="UP001732700">
    <property type="component" value="Chromosome 5C"/>
</dbReference>
<accession>A0ACD5XVY8</accession>
<reference evidence="1" key="2">
    <citation type="submission" date="2025-09" db="UniProtKB">
        <authorList>
            <consortium name="EnsemblPlants"/>
        </authorList>
    </citation>
    <scope>IDENTIFICATION</scope>
</reference>
<organism evidence="1 2">
    <name type="scientific">Avena sativa</name>
    <name type="common">Oat</name>
    <dbReference type="NCBI Taxonomy" id="4498"/>
    <lineage>
        <taxon>Eukaryota</taxon>
        <taxon>Viridiplantae</taxon>
        <taxon>Streptophyta</taxon>
        <taxon>Embryophyta</taxon>
        <taxon>Tracheophyta</taxon>
        <taxon>Spermatophyta</taxon>
        <taxon>Magnoliopsida</taxon>
        <taxon>Liliopsida</taxon>
        <taxon>Poales</taxon>
        <taxon>Poaceae</taxon>
        <taxon>BOP clade</taxon>
        <taxon>Pooideae</taxon>
        <taxon>Poodae</taxon>
        <taxon>Poeae</taxon>
        <taxon>Poeae Chloroplast Group 1 (Aveneae type)</taxon>
        <taxon>Aveninae</taxon>
        <taxon>Avena</taxon>
    </lineage>
</organism>
<sequence>MRAHGMHVVFYVRVTRFAGDTRPVMRRACVDARSAAPLLSGGLDDTARALTDDDGACLLASLWRELTEKLSRRAFDDLCHESALASLPRDVVLAILAKLPDRRDLETVASTCAELRCLVADHKGELWHRISGVWWHRISVGFQTRAFSRKHQVYHGEI</sequence>
<proteinExistence type="predicted"/>
<evidence type="ECO:0000313" key="1">
    <source>
        <dbReference type="EnsemblPlants" id="AVESA.00010b.r2.5CG0862340.1.CDS.1"/>
    </source>
</evidence>
<name>A0ACD5XVY8_AVESA</name>